<proteinExistence type="inferred from homology"/>
<evidence type="ECO:0000256" key="1">
    <source>
        <dbReference type="ARBA" id="ARBA00004651"/>
    </source>
</evidence>
<dbReference type="PANTHER" id="PTHR32322">
    <property type="entry name" value="INNER MEMBRANE TRANSPORTER"/>
    <property type="match status" value="1"/>
</dbReference>
<dbReference type="PANTHER" id="PTHR32322:SF18">
    <property type="entry name" value="S-ADENOSYLMETHIONINE_S-ADENOSYLHOMOCYSTEINE TRANSPORTER"/>
    <property type="match status" value="1"/>
</dbReference>
<protein>
    <submittedName>
        <fullName evidence="9">Permease of the drug/metabolite transporter (DMT) superfamily</fullName>
    </submittedName>
</protein>
<dbReference type="InterPro" id="IPR050638">
    <property type="entry name" value="AA-Vitamin_Transporters"/>
</dbReference>
<feature type="transmembrane region" description="Helical" evidence="7">
    <location>
        <begin position="281"/>
        <end position="298"/>
    </location>
</feature>
<keyword evidence="4 7" id="KW-0812">Transmembrane</keyword>
<feature type="transmembrane region" description="Helical" evidence="7">
    <location>
        <begin position="159"/>
        <end position="179"/>
    </location>
</feature>
<keyword evidence="5 7" id="KW-1133">Transmembrane helix</keyword>
<gene>
    <name evidence="9" type="ORF">SAMN05660235_01789</name>
</gene>
<dbReference type="STRING" id="1123285.SAMN05660235_01789"/>
<dbReference type="GO" id="GO:0005886">
    <property type="term" value="C:plasma membrane"/>
    <property type="evidence" value="ECO:0007669"/>
    <property type="project" value="UniProtKB-SubCell"/>
</dbReference>
<keyword evidence="10" id="KW-1185">Reference proteome</keyword>
<feature type="transmembrane region" description="Helical" evidence="7">
    <location>
        <begin position="256"/>
        <end position="275"/>
    </location>
</feature>
<name>A0A1G7LI77_9FIRM</name>
<feature type="transmembrane region" description="Helical" evidence="7">
    <location>
        <begin position="97"/>
        <end position="118"/>
    </location>
</feature>
<feature type="domain" description="EamA" evidence="8">
    <location>
        <begin position="156"/>
        <end position="298"/>
    </location>
</feature>
<feature type="transmembrane region" description="Helical" evidence="7">
    <location>
        <begin position="125"/>
        <end position="147"/>
    </location>
</feature>
<dbReference type="AlphaFoldDB" id="A0A1G7LI77"/>
<comment type="subcellular location">
    <subcellularLocation>
        <location evidence="1">Cell membrane</location>
        <topology evidence="1">Multi-pass membrane protein</topology>
    </subcellularLocation>
</comment>
<dbReference type="InterPro" id="IPR000620">
    <property type="entry name" value="EamA_dom"/>
</dbReference>
<evidence type="ECO:0000256" key="7">
    <source>
        <dbReference type="SAM" id="Phobius"/>
    </source>
</evidence>
<evidence type="ECO:0000256" key="4">
    <source>
        <dbReference type="ARBA" id="ARBA00022692"/>
    </source>
</evidence>
<comment type="similarity">
    <text evidence="2">Belongs to the EamA transporter family.</text>
</comment>
<organism evidence="9 10">
    <name type="scientific">Sporolituus thermophilus DSM 23256</name>
    <dbReference type="NCBI Taxonomy" id="1123285"/>
    <lineage>
        <taxon>Bacteria</taxon>
        <taxon>Bacillati</taxon>
        <taxon>Bacillota</taxon>
        <taxon>Negativicutes</taxon>
        <taxon>Selenomonadales</taxon>
        <taxon>Sporomusaceae</taxon>
        <taxon>Sporolituus</taxon>
    </lineage>
</organism>
<evidence type="ECO:0000313" key="10">
    <source>
        <dbReference type="Proteomes" id="UP000243333"/>
    </source>
</evidence>
<dbReference type="SUPFAM" id="SSF103481">
    <property type="entry name" value="Multidrug resistance efflux transporter EmrE"/>
    <property type="match status" value="2"/>
</dbReference>
<reference evidence="10" key="1">
    <citation type="submission" date="2016-10" db="EMBL/GenBank/DDBJ databases">
        <authorList>
            <person name="Varghese N."/>
            <person name="Submissions S."/>
        </authorList>
    </citation>
    <scope>NUCLEOTIDE SEQUENCE [LARGE SCALE GENOMIC DNA]</scope>
    <source>
        <strain evidence="10">DSM 23256</strain>
    </source>
</reference>
<evidence type="ECO:0000256" key="5">
    <source>
        <dbReference type="ARBA" id="ARBA00022989"/>
    </source>
</evidence>
<feature type="transmembrane region" description="Helical" evidence="7">
    <location>
        <begin position="186"/>
        <end position="205"/>
    </location>
</feature>
<sequence>MHQDNSTFMYTALITVSFLWGTSFAAAKIGMYELEPLNLVIFRFLIASAVFGVVLLQTGTYRLLRRQDIPRFIFLGFLAIASYFYIQYTGLRYTTTINAALIVATSPIWTVLFSTILGYDSITPLGIAGIAIAFTGVSAIITNGQWINLFNSSTITGDILLLVNAVVWAGFTVYGKTILPKYRPFVAMAYIHIFGTLMLLPFAFAPKPLATSPLYRHIGDLSWPTILAALYLALLCSVYAYHVWYTGVEKLGAVRTAVFTYLNPLFAIIAGTWLLGEKPTVFTFAGGIMVVTGVYLTNRKPSTTDARSNKTPENQV</sequence>
<accession>A0A1G7LI77</accession>
<evidence type="ECO:0000256" key="2">
    <source>
        <dbReference type="ARBA" id="ARBA00007362"/>
    </source>
</evidence>
<evidence type="ECO:0000313" key="9">
    <source>
        <dbReference type="EMBL" id="SDF49185.1"/>
    </source>
</evidence>
<dbReference type="Proteomes" id="UP000243333">
    <property type="component" value="Unassembled WGS sequence"/>
</dbReference>
<dbReference type="EMBL" id="FNBU01000012">
    <property type="protein sequence ID" value="SDF49185.1"/>
    <property type="molecule type" value="Genomic_DNA"/>
</dbReference>
<dbReference type="RefSeq" id="WP_093690072.1">
    <property type="nucleotide sequence ID" value="NZ_FNBU01000012.1"/>
</dbReference>
<feature type="transmembrane region" description="Helical" evidence="7">
    <location>
        <begin position="72"/>
        <end position="91"/>
    </location>
</feature>
<evidence type="ECO:0000256" key="6">
    <source>
        <dbReference type="ARBA" id="ARBA00023136"/>
    </source>
</evidence>
<evidence type="ECO:0000259" key="8">
    <source>
        <dbReference type="Pfam" id="PF00892"/>
    </source>
</evidence>
<dbReference type="OrthoDB" id="9799821at2"/>
<feature type="transmembrane region" description="Helical" evidence="7">
    <location>
        <begin position="225"/>
        <end position="244"/>
    </location>
</feature>
<dbReference type="InterPro" id="IPR037185">
    <property type="entry name" value="EmrE-like"/>
</dbReference>
<keyword evidence="3" id="KW-1003">Cell membrane</keyword>
<feature type="transmembrane region" description="Helical" evidence="7">
    <location>
        <begin position="41"/>
        <end position="60"/>
    </location>
</feature>
<evidence type="ECO:0000256" key="3">
    <source>
        <dbReference type="ARBA" id="ARBA00022475"/>
    </source>
</evidence>
<feature type="domain" description="EamA" evidence="8">
    <location>
        <begin position="9"/>
        <end position="141"/>
    </location>
</feature>
<dbReference type="Pfam" id="PF00892">
    <property type="entry name" value="EamA"/>
    <property type="match status" value="2"/>
</dbReference>
<keyword evidence="6 7" id="KW-0472">Membrane</keyword>